<evidence type="ECO:0000313" key="2">
    <source>
        <dbReference type="EMBL" id="CAD6229344.1"/>
    </source>
</evidence>
<dbReference type="EMBL" id="CAJGYO010000005">
    <property type="protein sequence ID" value="CAD6229344.1"/>
    <property type="molecule type" value="Genomic_DNA"/>
</dbReference>
<accession>A0A811NY81</accession>
<evidence type="ECO:0000256" key="1">
    <source>
        <dbReference type="SAM" id="Phobius"/>
    </source>
</evidence>
<keyword evidence="3" id="KW-1185">Reference proteome</keyword>
<name>A0A811NY81_9POAL</name>
<protein>
    <submittedName>
        <fullName evidence="2">Uncharacterized protein</fullName>
    </submittedName>
</protein>
<dbReference type="PANTHER" id="PTHR33825:SF5">
    <property type="entry name" value="TRANSMEMBRANE PROTEIN"/>
    <property type="match status" value="1"/>
</dbReference>
<sequence>MSSLPLPSHAKLSATGASACLPRPRDRHLLVRGWSAATVAAATPLVASSSSSGPACCHHYSVATAPSLRASSASPRRRGLDALTVTASAVAVSVCLIFFSATRSMLACKRDAEFLEKYFDSAREKLAETMASVRLVGRDVGDLAADLSDLSQELTKGVKSSMSIVHTAEAQLRQSPSSALPGELQFDANNLRNNPRNYNLILLGPARRMSNQKNVAEEPLLASTVRDLRQLIADIRTGFGAAAGIAGLSMWALKFGSKGRKNRS</sequence>
<keyword evidence="1" id="KW-0472">Membrane</keyword>
<comment type="caution">
    <text evidence="2">The sequence shown here is derived from an EMBL/GenBank/DDBJ whole genome shotgun (WGS) entry which is preliminary data.</text>
</comment>
<dbReference type="AlphaFoldDB" id="A0A811NY81"/>
<proteinExistence type="predicted"/>
<reference evidence="2" key="1">
    <citation type="submission" date="2020-10" db="EMBL/GenBank/DDBJ databases">
        <authorList>
            <person name="Han B."/>
            <person name="Lu T."/>
            <person name="Zhao Q."/>
            <person name="Huang X."/>
            <person name="Zhao Y."/>
        </authorList>
    </citation>
    <scope>NUCLEOTIDE SEQUENCE</scope>
</reference>
<dbReference type="OrthoDB" id="1923031at2759"/>
<keyword evidence="1" id="KW-0812">Transmembrane</keyword>
<evidence type="ECO:0000313" key="3">
    <source>
        <dbReference type="Proteomes" id="UP000604825"/>
    </source>
</evidence>
<dbReference type="Proteomes" id="UP000604825">
    <property type="component" value="Unassembled WGS sequence"/>
</dbReference>
<organism evidence="2 3">
    <name type="scientific">Miscanthus lutarioriparius</name>
    <dbReference type="NCBI Taxonomy" id="422564"/>
    <lineage>
        <taxon>Eukaryota</taxon>
        <taxon>Viridiplantae</taxon>
        <taxon>Streptophyta</taxon>
        <taxon>Embryophyta</taxon>
        <taxon>Tracheophyta</taxon>
        <taxon>Spermatophyta</taxon>
        <taxon>Magnoliopsida</taxon>
        <taxon>Liliopsida</taxon>
        <taxon>Poales</taxon>
        <taxon>Poaceae</taxon>
        <taxon>PACMAD clade</taxon>
        <taxon>Panicoideae</taxon>
        <taxon>Andropogonodae</taxon>
        <taxon>Andropogoneae</taxon>
        <taxon>Saccharinae</taxon>
        <taxon>Miscanthus</taxon>
    </lineage>
</organism>
<keyword evidence="1" id="KW-1133">Transmembrane helix</keyword>
<dbReference type="PANTHER" id="PTHR33825">
    <property type="entry name" value="CHITINASE-LIKE PROTEIN"/>
    <property type="match status" value="1"/>
</dbReference>
<gene>
    <name evidence="2" type="ORF">NCGR_LOCUS19946</name>
</gene>
<feature type="transmembrane region" description="Helical" evidence="1">
    <location>
        <begin position="79"/>
        <end position="101"/>
    </location>
</feature>